<feature type="transmembrane region" description="Helical" evidence="2">
    <location>
        <begin position="198"/>
        <end position="221"/>
    </location>
</feature>
<keyword evidence="2" id="KW-0472">Membrane</keyword>
<proteinExistence type="predicted"/>
<evidence type="ECO:0000313" key="4">
    <source>
        <dbReference type="Proteomes" id="UP000177763"/>
    </source>
</evidence>
<dbReference type="EMBL" id="MEVN01000020">
    <property type="protein sequence ID" value="OGC57171.1"/>
    <property type="molecule type" value="Genomic_DNA"/>
</dbReference>
<feature type="transmembrane region" description="Helical" evidence="2">
    <location>
        <begin position="415"/>
        <end position="440"/>
    </location>
</feature>
<gene>
    <name evidence="3" type="ORF">A3H26_02480</name>
</gene>
<dbReference type="Proteomes" id="UP000177763">
    <property type="component" value="Unassembled WGS sequence"/>
</dbReference>
<feature type="transmembrane region" description="Helical" evidence="2">
    <location>
        <begin position="347"/>
        <end position="370"/>
    </location>
</feature>
<reference evidence="3 4" key="1">
    <citation type="journal article" date="2016" name="Nat. Commun.">
        <title>Thousands of microbial genomes shed light on interconnected biogeochemical processes in an aquifer system.</title>
        <authorList>
            <person name="Anantharaman K."/>
            <person name="Brown C.T."/>
            <person name="Hug L.A."/>
            <person name="Sharon I."/>
            <person name="Castelle C.J."/>
            <person name="Probst A.J."/>
            <person name="Thomas B.C."/>
            <person name="Singh A."/>
            <person name="Wilkins M.J."/>
            <person name="Karaoz U."/>
            <person name="Brodie E.L."/>
            <person name="Williams K.H."/>
            <person name="Hubbard S.S."/>
            <person name="Banfield J.F."/>
        </authorList>
    </citation>
    <scope>NUCLEOTIDE SEQUENCE [LARGE SCALE GENOMIC DNA]</scope>
</reference>
<feature type="transmembrane region" description="Helical" evidence="2">
    <location>
        <begin position="382"/>
        <end position="403"/>
    </location>
</feature>
<feature type="transmembrane region" description="Helical" evidence="2">
    <location>
        <begin position="241"/>
        <end position="264"/>
    </location>
</feature>
<feature type="region of interest" description="Disordered" evidence="1">
    <location>
        <begin position="305"/>
        <end position="324"/>
    </location>
</feature>
<feature type="transmembrane region" description="Helical" evidence="2">
    <location>
        <begin position="168"/>
        <end position="186"/>
    </location>
</feature>
<keyword evidence="2" id="KW-0812">Transmembrane</keyword>
<comment type="caution">
    <text evidence="3">The sequence shown here is derived from an EMBL/GenBank/DDBJ whole genome shotgun (WGS) entry which is preliminary data.</text>
</comment>
<feature type="transmembrane region" description="Helical" evidence="2">
    <location>
        <begin position="460"/>
        <end position="481"/>
    </location>
</feature>
<protein>
    <submittedName>
        <fullName evidence="3">Uncharacterized protein</fullName>
    </submittedName>
</protein>
<accession>A0A1F4VIZ6</accession>
<keyword evidence="2" id="KW-1133">Transmembrane helix</keyword>
<sequence>MGGEKMTTSINWKIAVFFLLGILGLGLLGFSGYALFQTGSAPQTVPVTVRATNPNKIVMTTPCQPESVSPIGPIPEGVYQGQFIETTGLYLLVGDTWSACVESKDVVEGLLAATQTAEIPNVEVNPQQSVRIVKRILIGDMFRDWISSWPENNVTLLRFKQAFLSGNTFPLVALIFVNLGMLYITFSSCKEESQEGRYHVISYLILFLVIVNLYPILQLLGQSFLPAYFGWAGIGKQDQLWLAWGTGSWILSAVALAILVFLAFQIIRDTQHTAFPSGEWEKVLVASDEQLGELTTGSIEIRPERPPELDARSTDTPTMKNPGTGQEVKAKYEVEIMKPGFRFDTSATTAFLSATVVALMTWGSLPFLGFNRIFDLESGLSVINTLVVTGGLLTLAIMCREVYFEARYMRKGPFAGFAVLVLAFLPVTFPILIAPALVLLSNTLGGAMATGKEATAKGQAISSVAILLYLFALFALGYVLLYPANLLFGNSAQPPLFQAYTGWLSGFLGR</sequence>
<feature type="compositionally biased region" description="Polar residues" evidence="1">
    <location>
        <begin position="314"/>
        <end position="324"/>
    </location>
</feature>
<evidence type="ECO:0000256" key="2">
    <source>
        <dbReference type="SAM" id="Phobius"/>
    </source>
</evidence>
<organism evidence="3 4">
    <name type="scientific">candidate division WWE3 bacterium RIFCSPLOWO2_12_FULL_36_10</name>
    <dbReference type="NCBI Taxonomy" id="1802630"/>
    <lineage>
        <taxon>Bacteria</taxon>
        <taxon>Katanobacteria</taxon>
    </lineage>
</organism>
<evidence type="ECO:0000313" key="3">
    <source>
        <dbReference type="EMBL" id="OGC57171.1"/>
    </source>
</evidence>
<name>A0A1F4VIZ6_UNCKA</name>
<dbReference type="AlphaFoldDB" id="A0A1F4VIZ6"/>
<dbReference type="STRING" id="1802630.A3H26_02480"/>
<evidence type="ECO:0000256" key="1">
    <source>
        <dbReference type="SAM" id="MobiDB-lite"/>
    </source>
</evidence>
<feature type="transmembrane region" description="Helical" evidence="2">
    <location>
        <begin position="12"/>
        <end position="36"/>
    </location>
</feature>